<evidence type="ECO:0000259" key="7">
    <source>
        <dbReference type="PROSITE" id="PS51192"/>
    </source>
</evidence>
<dbReference type="InterPro" id="IPR027417">
    <property type="entry name" value="P-loop_NTPase"/>
</dbReference>
<dbReference type="SMART" id="SM00490">
    <property type="entry name" value="HELICc"/>
    <property type="match status" value="1"/>
</dbReference>
<dbReference type="Proteomes" id="UP000794436">
    <property type="component" value="Unassembled WGS sequence"/>
</dbReference>
<keyword evidence="4" id="KW-0347">Helicase</keyword>
<evidence type="ECO:0000259" key="9">
    <source>
        <dbReference type="PROSITE" id="PS51195"/>
    </source>
</evidence>
<keyword evidence="11" id="KW-1185">Reference proteome</keyword>
<dbReference type="EMBL" id="SPLM01000144">
    <property type="protein sequence ID" value="TMW57402.1"/>
    <property type="molecule type" value="Genomic_DNA"/>
</dbReference>
<dbReference type="GO" id="GO:0016787">
    <property type="term" value="F:hydrolase activity"/>
    <property type="evidence" value="ECO:0007669"/>
    <property type="project" value="UniProtKB-KW"/>
</dbReference>
<dbReference type="PANTHER" id="PTHR47958">
    <property type="entry name" value="ATP-DEPENDENT RNA HELICASE DBP3"/>
    <property type="match status" value="1"/>
</dbReference>
<organism evidence="10 11">
    <name type="scientific">Pythium oligandrum</name>
    <name type="common">Mycoparasitic fungus</name>
    <dbReference type="NCBI Taxonomy" id="41045"/>
    <lineage>
        <taxon>Eukaryota</taxon>
        <taxon>Sar</taxon>
        <taxon>Stramenopiles</taxon>
        <taxon>Oomycota</taxon>
        <taxon>Peronosporomycetes</taxon>
        <taxon>Pythiales</taxon>
        <taxon>Pythiaceae</taxon>
        <taxon>Pythium</taxon>
    </lineage>
</organism>
<keyword evidence="3" id="KW-0378">Hydrolase</keyword>
<feature type="domain" description="Helicase ATP-binding" evidence="7">
    <location>
        <begin position="47"/>
        <end position="237"/>
    </location>
</feature>
<dbReference type="CDD" id="cd18787">
    <property type="entry name" value="SF2_C_DEAD"/>
    <property type="match status" value="1"/>
</dbReference>
<dbReference type="SUPFAM" id="SSF52540">
    <property type="entry name" value="P-loop containing nucleoside triphosphate hydrolases"/>
    <property type="match status" value="2"/>
</dbReference>
<evidence type="ECO:0000256" key="1">
    <source>
        <dbReference type="ARBA" id="ARBA00012552"/>
    </source>
</evidence>
<dbReference type="GO" id="GO:0003724">
    <property type="term" value="F:RNA helicase activity"/>
    <property type="evidence" value="ECO:0007669"/>
    <property type="project" value="UniProtKB-EC"/>
</dbReference>
<dbReference type="Pfam" id="PF00271">
    <property type="entry name" value="Helicase_C"/>
    <property type="match status" value="1"/>
</dbReference>
<evidence type="ECO:0000313" key="11">
    <source>
        <dbReference type="Proteomes" id="UP000794436"/>
    </source>
</evidence>
<dbReference type="EC" id="3.6.4.13" evidence="1"/>
<dbReference type="Gene3D" id="3.40.50.300">
    <property type="entry name" value="P-loop containing nucleotide triphosphate hydrolases"/>
    <property type="match status" value="2"/>
</dbReference>
<dbReference type="PROSITE" id="PS51192">
    <property type="entry name" value="HELICASE_ATP_BIND_1"/>
    <property type="match status" value="1"/>
</dbReference>
<feature type="domain" description="DEAD-box RNA helicase Q" evidence="9">
    <location>
        <begin position="16"/>
        <end position="44"/>
    </location>
</feature>
<accession>A0A8K1C7E7</accession>
<dbReference type="Pfam" id="PF00270">
    <property type="entry name" value="DEAD"/>
    <property type="match status" value="1"/>
</dbReference>
<dbReference type="GO" id="GO:0003676">
    <property type="term" value="F:nucleic acid binding"/>
    <property type="evidence" value="ECO:0007669"/>
    <property type="project" value="InterPro"/>
</dbReference>
<evidence type="ECO:0000256" key="6">
    <source>
        <dbReference type="PROSITE-ProRule" id="PRU00552"/>
    </source>
</evidence>
<evidence type="ECO:0000259" key="8">
    <source>
        <dbReference type="PROSITE" id="PS51194"/>
    </source>
</evidence>
<dbReference type="AlphaFoldDB" id="A0A8K1C7E7"/>
<dbReference type="GO" id="GO:0005524">
    <property type="term" value="F:ATP binding"/>
    <property type="evidence" value="ECO:0007669"/>
    <property type="project" value="UniProtKB-KW"/>
</dbReference>
<dbReference type="InterPro" id="IPR014001">
    <property type="entry name" value="Helicase_ATP-bd"/>
</dbReference>
<protein>
    <recommendedName>
        <fullName evidence="1">RNA helicase</fullName>
        <ecNumber evidence="1">3.6.4.13</ecNumber>
    </recommendedName>
</protein>
<dbReference type="InterPro" id="IPR014014">
    <property type="entry name" value="RNA_helicase_DEAD_Q_motif"/>
</dbReference>
<dbReference type="InterPro" id="IPR011545">
    <property type="entry name" value="DEAD/DEAH_box_helicase_dom"/>
</dbReference>
<evidence type="ECO:0000313" key="10">
    <source>
        <dbReference type="EMBL" id="TMW57402.1"/>
    </source>
</evidence>
<feature type="domain" description="Helicase C-terminal" evidence="8">
    <location>
        <begin position="301"/>
        <end position="463"/>
    </location>
</feature>
<dbReference type="OrthoDB" id="434041at2759"/>
<comment type="caution">
    <text evidence="10">The sequence shown here is derived from an EMBL/GenBank/DDBJ whole genome shotgun (WGS) entry which is preliminary data.</text>
</comment>
<sequence length="529" mass="58729">MDADRRTMDVSTATATTFAALPLHASVQAALQQMRFVYPSPIQLKALPLSLFGSDVIAQAKSGTGKTAVFGVTAVEHVLNRMDKQKQLQQEQGYMYQAALAVDPMALILAPTREIAMQIHDVLRQLTSKSSDCIIVPVIGGLSINNDQKRLLQGCHIVVGTPGRVRAVIESRLLQTRSIRLLVFDEVDKLMTADFENEIRCIVEAVPPRRQTLAFSATFTPEQLVQTARLMRNPQIVRVRGPNDVTVELVSTDESALATWIEREQQREPELWLRQVRQYYRVVRSVVETDDALHLKSKLVVLARLLTEISFNQCIVFCNDKFRAEALTSALASQQWPTACITGAQTQTTRLQVMQQFRSIAIRILVSTDLTARGIDVDRVNFVVNLDLPRDPATYLHRVAVTLLTAKEVEGIHLLSRVFKMQVDELPTPVPSDIGGYCIRSIESQQVADSTHQPVDEANPSVLASDGAKLDTDLQETSRGASSLSELSVLGHDETPASPSHPPSPPSLAHAQYAWEERSYAHWRALLPH</sequence>
<dbReference type="PROSITE" id="PS51194">
    <property type="entry name" value="HELICASE_CTER"/>
    <property type="match status" value="1"/>
</dbReference>
<name>A0A8K1C7E7_PYTOL</name>
<proteinExistence type="predicted"/>
<evidence type="ECO:0000256" key="3">
    <source>
        <dbReference type="ARBA" id="ARBA00022801"/>
    </source>
</evidence>
<evidence type="ECO:0000256" key="4">
    <source>
        <dbReference type="ARBA" id="ARBA00022806"/>
    </source>
</evidence>
<evidence type="ECO:0000256" key="5">
    <source>
        <dbReference type="ARBA" id="ARBA00022840"/>
    </source>
</evidence>
<feature type="short sequence motif" description="Q motif" evidence="6">
    <location>
        <begin position="16"/>
        <end position="44"/>
    </location>
</feature>
<reference evidence="10" key="1">
    <citation type="submission" date="2019-03" db="EMBL/GenBank/DDBJ databases">
        <title>Long read genome sequence of the mycoparasitic Pythium oligandrum ATCC 38472 isolated from sugarbeet rhizosphere.</title>
        <authorList>
            <person name="Gaulin E."/>
        </authorList>
    </citation>
    <scope>NUCLEOTIDE SEQUENCE</scope>
    <source>
        <strain evidence="10">ATCC 38472_TT</strain>
    </source>
</reference>
<dbReference type="SMART" id="SM00487">
    <property type="entry name" value="DEXDc"/>
    <property type="match status" value="1"/>
</dbReference>
<keyword evidence="2" id="KW-0547">Nucleotide-binding</keyword>
<gene>
    <name evidence="10" type="ORF">Poli38472_003327</name>
</gene>
<evidence type="ECO:0000256" key="2">
    <source>
        <dbReference type="ARBA" id="ARBA00022741"/>
    </source>
</evidence>
<dbReference type="InterPro" id="IPR001650">
    <property type="entry name" value="Helicase_C-like"/>
</dbReference>
<keyword evidence="5" id="KW-0067">ATP-binding</keyword>
<dbReference type="PROSITE" id="PS51195">
    <property type="entry name" value="Q_MOTIF"/>
    <property type="match status" value="1"/>
</dbReference>